<keyword evidence="1" id="KW-0472">Membrane</keyword>
<feature type="non-terminal residue" evidence="2">
    <location>
        <position position="59"/>
    </location>
</feature>
<feature type="transmembrane region" description="Helical" evidence="1">
    <location>
        <begin position="31"/>
        <end position="54"/>
    </location>
</feature>
<proteinExistence type="predicted"/>
<sequence length="59" mass="6474">MICLLLPALFAFGTQLNVSQSNKTLAWRPGLLLYRSTCLIIIQIIFAGINVYGWSSSGV</sequence>
<reference evidence="2" key="1">
    <citation type="submission" date="2021-02" db="EMBL/GenBank/DDBJ databases">
        <authorList>
            <person name="Nowell W R."/>
        </authorList>
    </citation>
    <scope>NUCLEOTIDE SEQUENCE</scope>
</reference>
<organism evidence="2 3">
    <name type="scientific">Rotaria magnacalcarata</name>
    <dbReference type="NCBI Taxonomy" id="392030"/>
    <lineage>
        <taxon>Eukaryota</taxon>
        <taxon>Metazoa</taxon>
        <taxon>Spiralia</taxon>
        <taxon>Gnathifera</taxon>
        <taxon>Rotifera</taxon>
        <taxon>Eurotatoria</taxon>
        <taxon>Bdelloidea</taxon>
        <taxon>Philodinida</taxon>
        <taxon>Philodinidae</taxon>
        <taxon>Rotaria</taxon>
    </lineage>
</organism>
<keyword evidence="1" id="KW-1133">Transmembrane helix</keyword>
<keyword evidence="1" id="KW-0812">Transmembrane</keyword>
<gene>
    <name evidence="2" type="ORF">BYL167_LOCUS42857</name>
</gene>
<dbReference type="Proteomes" id="UP000681967">
    <property type="component" value="Unassembled WGS sequence"/>
</dbReference>
<dbReference type="AlphaFoldDB" id="A0A8S3A417"/>
<dbReference type="EMBL" id="CAJOBH010112341">
    <property type="protein sequence ID" value="CAF4668044.1"/>
    <property type="molecule type" value="Genomic_DNA"/>
</dbReference>
<comment type="caution">
    <text evidence="2">The sequence shown here is derived from an EMBL/GenBank/DDBJ whole genome shotgun (WGS) entry which is preliminary data.</text>
</comment>
<name>A0A8S3A417_9BILA</name>
<evidence type="ECO:0000313" key="2">
    <source>
        <dbReference type="EMBL" id="CAF4668044.1"/>
    </source>
</evidence>
<evidence type="ECO:0000313" key="3">
    <source>
        <dbReference type="Proteomes" id="UP000681967"/>
    </source>
</evidence>
<protein>
    <submittedName>
        <fullName evidence="2">Uncharacterized protein</fullName>
    </submittedName>
</protein>
<evidence type="ECO:0000256" key="1">
    <source>
        <dbReference type="SAM" id="Phobius"/>
    </source>
</evidence>
<accession>A0A8S3A417</accession>